<accession>A0A1B7SKW3</accession>
<feature type="region of interest" description="Disordered" evidence="7">
    <location>
        <begin position="1"/>
        <end position="57"/>
    </location>
</feature>
<comment type="similarity">
    <text evidence="5 6">Belongs to the TAF10 family.</text>
</comment>
<reference evidence="8" key="1">
    <citation type="journal article" date="2021" name="Open Biol.">
        <title>Shared evolutionary footprints suggest mitochondrial oxidative damage underlies multiple complex I losses in fungi.</title>
        <authorList>
            <person name="Schikora-Tamarit M.A."/>
            <person name="Marcet-Houben M."/>
            <person name="Nosek J."/>
            <person name="Gabaldon T."/>
        </authorList>
    </citation>
    <scope>NUCLEOTIDE SEQUENCE</scope>
    <source>
        <strain evidence="8">NCAIM Y.01608</strain>
    </source>
</reference>
<feature type="compositionally biased region" description="Polar residues" evidence="7">
    <location>
        <begin position="188"/>
        <end position="197"/>
    </location>
</feature>
<evidence type="ECO:0000313" key="8">
    <source>
        <dbReference type="EMBL" id="KAH3669674.1"/>
    </source>
</evidence>
<gene>
    <name evidence="8" type="ORF">OGATHE_002486</name>
</gene>
<feature type="compositionally biased region" description="Acidic residues" evidence="7">
    <location>
        <begin position="17"/>
        <end position="33"/>
    </location>
</feature>
<dbReference type="GO" id="GO:0000124">
    <property type="term" value="C:SAGA complex"/>
    <property type="evidence" value="ECO:0007669"/>
    <property type="project" value="EnsemblFungi"/>
</dbReference>
<comment type="caution">
    <text evidence="8">The sequence shown here is derived from an EMBL/GenBank/DDBJ whole genome shotgun (WGS) entry which is preliminary data.</text>
</comment>
<keyword evidence="2 6" id="KW-0805">Transcription regulation</keyword>
<dbReference type="Proteomes" id="UP000788993">
    <property type="component" value="Unassembled WGS sequence"/>
</dbReference>
<organism evidence="8 9">
    <name type="scientific">Ogataea polymorpha</name>
    <dbReference type="NCBI Taxonomy" id="460523"/>
    <lineage>
        <taxon>Eukaryota</taxon>
        <taxon>Fungi</taxon>
        <taxon>Dikarya</taxon>
        <taxon>Ascomycota</taxon>
        <taxon>Saccharomycotina</taxon>
        <taxon>Pichiomycetes</taxon>
        <taxon>Pichiales</taxon>
        <taxon>Pichiaceae</taxon>
        <taxon>Ogataea</taxon>
    </lineage>
</organism>
<sequence length="226" mass="25110">MSDEHTEQQGNLFSAQDVEELGDDDQLDEEMNEDVGNNPHEEQHHQEPEEDPALAKMPPILPQFPELTRSDKTLEEVLQMMDDEEFTPIIPDSVTDYYLAKNGFQTTNVKIKRLLALATQKFVSDIATDAYEYSRIRSNTAVYNSSNPHVRARALMMATSNMANAPDESVENGVQGASGSAGEGQSSTALSGGNQQHNQKVTLTIDDLSSALDEYGLNINRPQFYR</sequence>
<keyword evidence="4 6" id="KW-0539">Nucleus</keyword>
<evidence type="ECO:0000256" key="5">
    <source>
        <dbReference type="ARBA" id="ARBA00025730"/>
    </source>
</evidence>
<evidence type="ECO:0000256" key="3">
    <source>
        <dbReference type="ARBA" id="ARBA00023163"/>
    </source>
</evidence>
<feature type="compositionally biased region" description="Low complexity" evidence="7">
    <location>
        <begin position="175"/>
        <end position="187"/>
    </location>
</feature>
<keyword evidence="3 6" id="KW-0804">Transcription</keyword>
<protein>
    <recommendedName>
        <fullName evidence="6">Transcription initiation factor TFIID subunit 10</fullName>
    </recommendedName>
</protein>
<reference evidence="8" key="2">
    <citation type="submission" date="2021-01" db="EMBL/GenBank/DDBJ databases">
        <authorList>
            <person name="Schikora-Tamarit M.A."/>
        </authorList>
    </citation>
    <scope>NUCLEOTIDE SEQUENCE</scope>
    <source>
        <strain evidence="8">NCAIM Y.01608</strain>
    </source>
</reference>
<evidence type="ECO:0000313" key="9">
    <source>
        <dbReference type="Proteomes" id="UP000788993"/>
    </source>
</evidence>
<dbReference type="CDD" id="cd07982">
    <property type="entry name" value="HFD_TAF10"/>
    <property type="match status" value="1"/>
</dbReference>
<dbReference type="GO" id="GO:0005669">
    <property type="term" value="C:transcription factor TFIID complex"/>
    <property type="evidence" value="ECO:0007669"/>
    <property type="project" value="EnsemblFungi"/>
</dbReference>
<evidence type="ECO:0000256" key="7">
    <source>
        <dbReference type="SAM" id="MobiDB-lite"/>
    </source>
</evidence>
<dbReference type="GO" id="GO:0046695">
    <property type="term" value="C:SLIK (SAGA-like) complex"/>
    <property type="evidence" value="ECO:0007669"/>
    <property type="project" value="EnsemblFungi"/>
</dbReference>
<comment type="function">
    <text evidence="6">Functions as a component of both the DNA-binding general transcription initiation factor complex TFIID and the transcription coactivator SAGA complex. Binding of TFIID to a promoter (with or without TATA element) is the initial step in pre-initiation complex (PIC) formation. TFIID plays a key role in the regulation of gene expression by RNA polymerase II through different activities such as transcription activator interaction, core promoter recognition and selectivity, TFIIA and TFIIB interaction, chromatin modification (histone acetylation by TAF1), facilitation of DNA opening and initiation of transcription. SAGA acts as a general cofactor required for essentially all RNA polymerase II transcription. At the promoters, SAGA is required for transcription pre-initiation complex (PIC) recruitment. It influences RNA polymerase II transcriptional activity through different activities such as TBP interaction (via core/TAF module) and promoter selectivity, interaction with transcription activators (via Tra1/SPT module), and chromatin modification through histone acetylation (via HAT module) and deubiquitination (via DUB module). SAGA preferentially acetylates histones H3 (to form H3K9ac, H3K14ac, H3K18ac and H3K23ac) and H2B and deubiquitinates histone H2B. SAGA interacts with DNA via upstream activating sequences (UASs).</text>
</comment>
<evidence type="ECO:0000256" key="4">
    <source>
        <dbReference type="ARBA" id="ARBA00023242"/>
    </source>
</evidence>
<dbReference type="OrthoDB" id="154356at2759"/>
<dbReference type="PRINTS" id="PR01443">
    <property type="entry name" value="TFIID30KDSUB"/>
</dbReference>
<dbReference type="AlphaFoldDB" id="A0A1B7SKW3"/>
<comment type="subcellular location">
    <subcellularLocation>
        <location evidence="1 6">Nucleus</location>
    </subcellularLocation>
</comment>
<dbReference type="EMBL" id="JAEUBD010000983">
    <property type="protein sequence ID" value="KAH3669674.1"/>
    <property type="molecule type" value="Genomic_DNA"/>
</dbReference>
<evidence type="ECO:0000256" key="1">
    <source>
        <dbReference type="ARBA" id="ARBA00004123"/>
    </source>
</evidence>
<dbReference type="PANTHER" id="PTHR21242">
    <property type="entry name" value="TRANSCRIPTION INITIATION FACTOR TFIID SUBUNIT 10"/>
    <property type="match status" value="1"/>
</dbReference>
<dbReference type="GO" id="GO:0042802">
    <property type="term" value="F:identical protein binding"/>
    <property type="evidence" value="ECO:0007669"/>
    <property type="project" value="EnsemblFungi"/>
</dbReference>
<dbReference type="RefSeq" id="XP_018211936.1">
    <property type="nucleotide sequence ID" value="XM_018353280.1"/>
</dbReference>
<evidence type="ECO:0000256" key="6">
    <source>
        <dbReference type="PIRNR" id="PIRNR017246"/>
    </source>
</evidence>
<dbReference type="GO" id="GO:0051123">
    <property type="term" value="P:RNA polymerase II preinitiation complex assembly"/>
    <property type="evidence" value="ECO:0007669"/>
    <property type="project" value="EnsemblFungi"/>
</dbReference>
<evidence type="ECO:0000256" key="2">
    <source>
        <dbReference type="ARBA" id="ARBA00023015"/>
    </source>
</evidence>
<name>A0A1B7SKW3_9ASCO</name>
<dbReference type="GO" id="GO:0045944">
    <property type="term" value="P:positive regulation of transcription by RNA polymerase II"/>
    <property type="evidence" value="ECO:0007669"/>
    <property type="project" value="EnsemblFungi"/>
</dbReference>
<dbReference type="GO" id="GO:0006325">
    <property type="term" value="P:chromatin organization"/>
    <property type="evidence" value="ECO:0007669"/>
    <property type="project" value="EnsemblFungi"/>
</dbReference>
<dbReference type="Pfam" id="PF03540">
    <property type="entry name" value="TAF10"/>
    <property type="match status" value="1"/>
</dbReference>
<dbReference type="InterPro" id="IPR003923">
    <property type="entry name" value="TAF10"/>
</dbReference>
<feature type="region of interest" description="Disordered" evidence="7">
    <location>
        <begin position="166"/>
        <end position="197"/>
    </location>
</feature>
<dbReference type="GO" id="GO:0016251">
    <property type="term" value="F:RNA polymerase II general transcription initiation factor activity"/>
    <property type="evidence" value="ECO:0007669"/>
    <property type="project" value="TreeGrafter"/>
</dbReference>
<dbReference type="GO" id="GO:1990841">
    <property type="term" value="F:promoter-specific chromatin binding"/>
    <property type="evidence" value="ECO:0007669"/>
    <property type="project" value="TreeGrafter"/>
</dbReference>
<proteinExistence type="inferred from homology"/>
<dbReference type="PANTHER" id="PTHR21242:SF0">
    <property type="entry name" value="TRANSCRIPTION INITIATION FACTOR TFIID SUBUNIT 10"/>
    <property type="match status" value="1"/>
</dbReference>
<dbReference type="GO" id="GO:0060090">
    <property type="term" value="F:molecular adaptor activity"/>
    <property type="evidence" value="ECO:0007669"/>
    <property type="project" value="EnsemblFungi"/>
</dbReference>
<keyword evidence="9" id="KW-1185">Reference proteome</keyword>
<dbReference type="PIRSF" id="PIRSF017246">
    <property type="entry name" value="TFIID_TAF10"/>
    <property type="match status" value="1"/>
</dbReference>